<dbReference type="OrthoDB" id="5957327at2759"/>
<dbReference type="SUPFAM" id="SSF52540">
    <property type="entry name" value="P-loop containing nucleoside triphosphate hydrolases"/>
    <property type="match status" value="1"/>
</dbReference>
<feature type="compositionally biased region" description="Polar residues" evidence="9">
    <location>
        <begin position="736"/>
        <end position="749"/>
    </location>
</feature>
<dbReference type="GO" id="GO:0033063">
    <property type="term" value="C:Rad51B-Rad51C-Rad51D-XRCC2 complex"/>
    <property type="evidence" value="ECO:0007669"/>
    <property type="project" value="TreeGrafter"/>
</dbReference>
<evidence type="ECO:0000256" key="6">
    <source>
        <dbReference type="ARBA" id="ARBA00023242"/>
    </source>
</evidence>
<dbReference type="GO" id="GO:0140664">
    <property type="term" value="F:ATP-dependent DNA damage sensor activity"/>
    <property type="evidence" value="ECO:0007669"/>
    <property type="project" value="InterPro"/>
</dbReference>
<keyword evidence="12" id="KW-1185">Reference proteome</keyword>
<keyword evidence="3" id="KW-0227">DNA damage</keyword>
<dbReference type="InterPro" id="IPR052093">
    <property type="entry name" value="HR_Repair_Mediator"/>
</dbReference>
<dbReference type="EMBL" id="JAEPRD010000021">
    <property type="protein sequence ID" value="KAG2208072.1"/>
    <property type="molecule type" value="Genomic_DNA"/>
</dbReference>
<keyword evidence="6" id="KW-0539">Nucleus</keyword>
<comment type="caution">
    <text evidence="11">The sequence shown here is derived from an EMBL/GenBank/DDBJ whole genome shotgun (WGS) entry which is preliminary data.</text>
</comment>
<evidence type="ECO:0000313" key="12">
    <source>
        <dbReference type="Proteomes" id="UP000603453"/>
    </source>
</evidence>
<evidence type="ECO:0000256" key="4">
    <source>
        <dbReference type="ARBA" id="ARBA00022840"/>
    </source>
</evidence>
<feature type="compositionally biased region" description="Basic and acidic residues" evidence="9">
    <location>
        <begin position="716"/>
        <end position="735"/>
    </location>
</feature>
<evidence type="ECO:0000256" key="3">
    <source>
        <dbReference type="ARBA" id="ARBA00022763"/>
    </source>
</evidence>
<feature type="region of interest" description="Disordered" evidence="9">
    <location>
        <begin position="439"/>
        <end position="496"/>
    </location>
</feature>
<feature type="compositionally biased region" description="Polar residues" evidence="9">
    <location>
        <begin position="469"/>
        <end position="484"/>
    </location>
</feature>
<dbReference type="PANTHER" id="PTHR46239">
    <property type="entry name" value="DNA REPAIR PROTEIN RAD51 HOMOLOG 3 RAD51C"/>
    <property type="match status" value="1"/>
</dbReference>
<feature type="compositionally biased region" description="Basic and acidic residues" evidence="9">
    <location>
        <begin position="451"/>
        <end position="466"/>
    </location>
</feature>
<dbReference type="GO" id="GO:0000400">
    <property type="term" value="F:four-way junction DNA binding"/>
    <property type="evidence" value="ECO:0007669"/>
    <property type="project" value="TreeGrafter"/>
</dbReference>
<feature type="domain" description="RecA family profile 1" evidence="10">
    <location>
        <begin position="68"/>
        <end position="225"/>
    </location>
</feature>
<dbReference type="GO" id="GO:0007131">
    <property type="term" value="P:reciprocal meiotic recombination"/>
    <property type="evidence" value="ECO:0007669"/>
    <property type="project" value="TreeGrafter"/>
</dbReference>
<evidence type="ECO:0000256" key="9">
    <source>
        <dbReference type="SAM" id="MobiDB-lite"/>
    </source>
</evidence>
<dbReference type="SMART" id="SM00382">
    <property type="entry name" value="AAA"/>
    <property type="match status" value="1"/>
</dbReference>
<evidence type="ECO:0000256" key="7">
    <source>
        <dbReference type="ARBA" id="ARBA00040674"/>
    </source>
</evidence>
<feature type="compositionally biased region" description="Polar residues" evidence="9">
    <location>
        <begin position="765"/>
        <end position="775"/>
    </location>
</feature>
<dbReference type="Pfam" id="PF08423">
    <property type="entry name" value="Rad51"/>
    <property type="match status" value="1"/>
</dbReference>
<evidence type="ECO:0000256" key="5">
    <source>
        <dbReference type="ARBA" id="ARBA00023204"/>
    </source>
</evidence>
<comment type="subcellular location">
    <subcellularLocation>
        <location evidence="1">Nucleus</location>
    </subcellularLocation>
</comment>
<reference evidence="11" key="1">
    <citation type="submission" date="2020-12" db="EMBL/GenBank/DDBJ databases">
        <title>Metabolic potential, ecology and presence of endohyphal bacteria is reflected in genomic diversity of Mucoromycotina.</title>
        <authorList>
            <person name="Muszewska A."/>
            <person name="Okrasinska A."/>
            <person name="Steczkiewicz K."/>
            <person name="Drgas O."/>
            <person name="Orlowska M."/>
            <person name="Perlinska-Lenart U."/>
            <person name="Aleksandrzak-Piekarczyk T."/>
            <person name="Szatraj K."/>
            <person name="Zielenkiewicz U."/>
            <person name="Pilsyk S."/>
            <person name="Malc E."/>
            <person name="Mieczkowski P."/>
            <person name="Kruszewska J.S."/>
            <person name="Biernat P."/>
            <person name="Pawlowska J."/>
        </authorList>
    </citation>
    <scope>NUCLEOTIDE SEQUENCE</scope>
    <source>
        <strain evidence="11">WA0000017839</strain>
    </source>
</reference>
<sequence length="821" mass="92888">MSLNHINLSIPLQQKIKRAGYETIEKLLSLDILDITTELQLNQLEREQLSKAIDKERDEIEVKHQNEQLNSISTQSNNIDLLFGFGIPPKKITEICGESGTGKTQLCMQIGVNSLAKGECIYIDTEGSCSLNGRLKDILTTQNIDRLHLFHVLSHAELMSIITQLPDMLEDFPNTKLIIIDSLAFHFRVNVLTKAVRDGLLNEIGITLMNIAREKNLAVAVVNHVTQEGEDSDWIPSLGPAWGNWCSNRLFLFRKRSSRFAYLYRLSDATLNRPVQFCIKVDLCICEHGISDPIKDEIEIINDEQTQRQLDNNIEYVFTQLKQEKDEADEQNRVDEFWSGAYSDKPYVSKIPSHQDHVEIVQNNVTPTQYNEHDCPNPSQSSHTTEATVESIPCTQVVNEETFIPATQIPAAYEDEDFIPATQLVENANATKVSRVCTNIQPDQEQEDSLGDYKEDALSWDGHEGNLPDTDSQVFSRVSPSNSDIGDVPKKPHIKPIFKDPLPIREKLHTYTKAHEPEHLPIYEDEGEALFDIKGLEKNEDVNSSQQDKSSIIFSEDELICSSQDISNAYNSDDQLINSTQSKPNINYADEIRIYSTQDTLKSNEPEENETILSTQDKLNVDNSYPNHEIVYSTQGKSVIHETDSEGYLYSTQDKSILRKMYLDVETSSQSNVDDFENVSHKAELSMNQNDNPSKLDDETDMNIPLMSSLSSLSSQEKDVEPDRKKAIKRDHSAVDSKNISCESLSSSQHPRKRSKGNVVRFQILENSSNESCNRSPAGVIDNSKAASEVAVKSNNESADWDSDEEEQLDYKYIEEMDEYS</sequence>
<proteinExistence type="predicted"/>
<evidence type="ECO:0000256" key="1">
    <source>
        <dbReference type="ARBA" id="ARBA00004123"/>
    </source>
</evidence>
<dbReference type="Gene3D" id="3.40.50.300">
    <property type="entry name" value="P-loop containing nucleotide triphosphate hydrolases"/>
    <property type="match status" value="1"/>
</dbReference>
<dbReference type="GO" id="GO:0033065">
    <property type="term" value="C:Rad51C-XRCC3 complex"/>
    <property type="evidence" value="ECO:0007669"/>
    <property type="project" value="TreeGrafter"/>
</dbReference>
<dbReference type="InterPro" id="IPR003593">
    <property type="entry name" value="AAA+_ATPase"/>
</dbReference>
<dbReference type="GO" id="GO:0005524">
    <property type="term" value="F:ATP binding"/>
    <property type="evidence" value="ECO:0007669"/>
    <property type="project" value="UniProtKB-KW"/>
</dbReference>
<dbReference type="Proteomes" id="UP000603453">
    <property type="component" value="Unassembled WGS sequence"/>
</dbReference>
<keyword evidence="5" id="KW-0234">DNA repair</keyword>
<dbReference type="GO" id="GO:0005657">
    <property type="term" value="C:replication fork"/>
    <property type="evidence" value="ECO:0007669"/>
    <property type="project" value="TreeGrafter"/>
</dbReference>
<dbReference type="GO" id="GO:0008821">
    <property type="term" value="F:crossover junction DNA endonuclease activity"/>
    <property type="evidence" value="ECO:0007669"/>
    <property type="project" value="TreeGrafter"/>
</dbReference>
<feature type="coiled-coil region" evidence="8">
    <location>
        <begin position="39"/>
        <end position="66"/>
    </location>
</feature>
<feature type="region of interest" description="Disordered" evidence="9">
    <location>
        <begin position="708"/>
        <end position="808"/>
    </location>
</feature>
<evidence type="ECO:0000259" key="10">
    <source>
        <dbReference type="PROSITE" id="PS50162"/>
    </source>
</evidence>
<protein>
    <recommendedName>
        <fullName evidence="7">DNA repair protein RAD51 homolog 3</fullName>
    </recommendedName>
</protein>
<dbReference type="AlphaFoldDB" id="A0A8H7V772"/>
<name>A0A8H7V772_9FUNG</name>
<dbReference type="GO" id="GO:0000707">
    <property type="term" value="P:meiotic DNA recombinase assembly"/>
    <property type="evidence" value="ECO:0007669"/>
    <property type="project" value="TreeGrafter"/>
</dbReference>
<organism evidence="11 12">
    <name type="scientific">Mucor saturninus</name>
    <dbReference type="NCBI Taxonomy" id="64648"/>
    <lineage>
        <taxon>Eukaryota</taxon>
        <taxon>Fungi</taxon>
        <taxon>Fungi incertae sedis</taxon>
        <taxon>Mucoromycota</taxon>
        <taxon>Mucoromycotina</taxon>
        <taxon>Mucoromycetes</taxon>
        <taxon>Mucorales</taxon>
        <taxon>Mucorineae</taxon>
        <taxon>Mucoraceae</taxon>
        <taxon>Mucor</taxon>
    </lineage>
</organism>
<keyword evidence="4" id="KW-0067">ATP-binding</keyword>
<dbReference type="InterPro" id="IPR020588">
    <property type="entry name" value="RecA_ATP-bd"/>
</dbReference>
<accession>A0A8H7V772</accession>
<keyword evidence="8" id="KW-0175">Coiled coil</keyword>
<feature type="compositionally biased region" description="Acidic residues" evidence="9">
    <location>
        <begin position="799"/>
        <end position="808"/>
    </location>
</feature>
<evidence type="ECO:0000256" key="8">
    <source>
        <dbReference type="SAM" id="Coils"/>
    </source>
</evidence>
<dbReference type="InterPro" id="IPR013632">
    <property type="entry name" value="Rad51_C"/>
</dbReference>
<gene>
    <name evidence="11" type="ORF">INT47_010434</name>
</gene>
<evidence type="ECO:0000256" key="2">
    <source>
        <dbReference type="ARBA" id="ARBA00022741"/>
    </source>
</evidence>
<dbReference type="InterPro" id="IPR027417">
    <property type="entry name" value="P-loop_NTPase"/>
</dbReference>
<evidence type="ECO:0000313" key="11">
    <source>
        <dbReference type="EMBL" id="KAG2208072.1"/>
    </source>
</evidence>
<dbReference type="PROSITE" id="PS50162">
    <property type="entry name" value="RECA_2"/>
    <property type="match status" value="1"/>
</dbReference>
<dbReference type="PANTHER" id="PTHR46239:SF1">
    <property type="entry name" value="DNA REPAIR PROTEIN RAD51 HOMOLOG 3"/>
    <property type="match status" value="1"/>
</dbReference>
<keyword evidence="2" id="KW-0547">Nucleotide-binding</keyword>